<sequence length="196" mass="22491">MTQTKLARQAEYEIDSIYLKRWSPRSFLTKEVPEDVLLSLFEAARWAPSAFNFQPWRFIIARTEEDRKRFMSFIGEFNQIWCKNVPVFALIISKKTSERGEIGSHAFDAGAAWGYLSLEATRKGLITHPMTGIDFEKARQVLNIPEEYAINALIAIGYQGEKEALPESLQEREAPTPRRPIKESIFEGLFGESLNE</sequence>
<proteinExistence type="inferred from homology"/>
<comment type="similarity">
    <text evidence="1">Belongs to the nitroreductase family.</text>
</comment>
<dbReference type="SUPFAM" id="SSF55469">
    <property type="entry name" value="FMN-dependent nitroreductase-like"/>
    <property type="match status" value="1"/>
</dbReference>
<accession>A0A165YW75</accession>
<evidence type="ECO:0000313" key="5">
    <source>
        <dbReference type="EMBL" id="KZN97516.1"/>
    </source>
</evidence>
<dbReference type="Proteomes" id="UP000214606">
    <property type="component" value="Chromosome"/>
</dbReference>
<feature type="domain" description="Nitroreductase" evidence="3">
    <location>
        <begin position="78"/>
        <end position="158"/>
    </location>
</feature>
<evidence type="ECO:0000256" key="1">
    <source>
        <dbReference type="ARBA" id="ARBA00007118"/>
    </source>
</evidence>
<dbReference type="STRING" id="33936.AZI98_02750"/>
<dbReference type="InterPro" id="IPR029479">
    <property type="entry name" value="Nitroreductase"/>
</dbReference>
<dbReference type="AlphaFoldDB" id="A0A165YW75"/>
<dbReference type="EMBL" id="CP017703">
    <property type="protein sequence ID" value="ASS89129.1"/>
    <property type="molecule type" value="Genomic_DNA"/>
</dbReference>
<dbReference type="OrthoDB" id="9782629at2"/>
<evidence type="ECO:0000256" key="2">
    <source>
        <dbReference type="ARBA" id="ARBA00023002"/>
    </source>
</evidence>
<dbReference type="InterPro" id="IPR000415">
    <property type="entry name" value="Nitroreductase-like"/>
</dbReference>
<dbReference type="KEGG" id="apak:AP3564_01555"/>
<dbReference type="Proteomes" id="UP000076476">
    <property type="component" value="Unassembled WGS sequence"/>
</dbReference>
<dbReference type="CDD" id="cd02138">
    <property type="entry name" value="TdsD-like"/>
    <property type="match status" value="1"/>
</dbReference>
<dbReference type="Gene3D" id="3.40.109.10">
    <property type="entry name" value="NADH Oxidase"/>
    <property type="match status" value="1"/>
</dbReference>
<keyword evidence="6" id="KW-1185">Reference proteome</keyword>
<evidence type="ECO:0000313" key="6">
    <source>
        <dbReference type="Proteomes" id="UP000076476"/>
    </source>
</evidence>
<keyword evidence="2" id="KW-0560">Oxidoreductase</keyword>
<reference evidence="5 6" key="1">
    <citation type="submission" date="2016-04" db="EMBL/GenBank/DDBJ databases">
        <title>Draft genome sequence of Aeribacillus pallidus 8m3 from petroleum reservoir.</title>
        <authorList>
            <person name="Poltaraus A.B."/>
            <person name="Nazina T.N."/>
            <person name="Tourova T.P."/>
            <person name="Malakho S.M."/>
            <person name="Korshunova A.V."/>
            <person name="Sokolova D.S."/>
        </authorList>
    </citation>
    <scope>NUCLEOTIDE SEQUENCE [LARGE SCALE GENOMIC DNA]</scope>
    <source>
        <strain evidence="5 6">8m3</strain>
    </source>
</reference>
<gene>
    <name evidence="4" type="ORF">AP3564_01555</name>
    <name evidence="5" type="ORF">AZI98_02750</name>
</gene>
<evidence type="ECO:0000313" key="7">
    <source>
        <dbReference type="Proteomes" id="UP000214606"/>
    </source>
</evidence>
<dbReference type="RefSeq" id="WP_063386768.1">
    <property type="nucleotide sequence ID" value="NZ_CP017703.1"/>
</dbReference>
<dbReference type="PANTHER" id="PTHR43673:SF10">
    <property type="entry name" value="NADH DEHYDROGENASE_NAD(P)H NITROREDUCTASE XCC3605-RELATED"/>
    <property type="match status" value="1"/>
</dbReference>
<dbReference type="GeneID" id="301127486"/>
<accession>A0A164AWC4</accession>
<dbReference type="GO" id="GO:0016491">
    <property type="term" value="F:oxidoreductase activity"/>
    <property type="evidence" value="ECO:0007669"/>
    <property type="project" value="UniProtKB-KW"/>
</dbReference>
<evidence type="ECO:0000313" key="4">
    <source>
        <dbReference type="EMBL" id="ASS89129.1"/>
    </source>
</evidence>
<reference evidence="4 7" key="2">
    <citation type="submission" date="2016-10" db="EMBL/GenBank/DDBJ databases">
        <title>The whole genome sequencing and assembly of Aeribacillus pallidus KCTC3564 strain.</title>
        <authorList>
            <person name="Lee Y.-J."/>
            <person name="Park M.-K."/>
            <person name="Yi H."/>
            <person name="Bahn Y.-S."/>
            <person name="Kim J.F."/>
            <person name="Lee D.-W."/>
        </authorList>
    </citation>
    <scope>NUCLEOTIDE SEQUENCE [LARGE SCALE GENOMIC DNA]</scope>
    <source>
        <strain evidence="4 7">KCTC3564</strain>
    </source>
</reference>
<evidence type="ECO:0000259" key="3">
    <source>
        <dbReference type="Pfam" id="PF00881"/>
    </source>
</evidence>
<dbReference type="Pfam" id="PF00881">
    <property type="entry name" value="Nitroreductase"/>
    <property type="match status" value="2"/>
</dbReference>
<organism evidence="5 6">
    <name type="scientific">Aeribacillus pallidus</name>
    <dbReference type="NCBI Taxonomy" id="33936"/>
    <lineage>
        <taxon>Bacteria</taxon>
        <taxon>Bacillati</taxon>
        <taxon>Bacillota</taxon>
        <taxon>Bacilli</taxon>
        <taxon>Bacillales</taxon>
        <taxon>Bacillaceae</taxon>
        <taxon>Aeribacillus</taxon>
    </lineage>
</organism>
<protein>
    <submittedName>
        <fullName evidence="5">NADH dehydrogenase</fullName>
    </submittedName>
</protein>
<feature type="domain" description="Nitroreductase" evidence="3">
    <location>
        <begin position="20"/>
        <end position="74"/>
    </location>
</feature>
<dbReference type="PANTHER" id="PTHR43673">
    <property type="entry name" value="NAD(P)H NITROREDUCTASE YDGI-RELATED"/>
    <property type="match status" value="1"/>
</dbReference>
<name>A0A165YW75_9BACI</name>
<dbReference type="EMBL" id="LWBR01000008">
    <property type="protein sequence ID" value="KZN97516.1"/>
    <property type="molecule type" value="Genomic_DNA"/>
</dbReference>